<dbReference type="AlphaFoldDB" id="A0A7Y0E2D1"/>
<dbReference type="SUPFAM" id="SSF54909">
    <property type="entry name" value="Dimeric alpha+beta barrel"/>
    <property type="match status" value="1"/>
</dbReference>
<evidence type="ECO:0000313" key="2">
    <source>
        <dbReference type="Proteomes" id="UP000539372"/>
    </source>
</evidence>
<dbReference type="RefSeq" id="WP_169626372.1">
    <property type="nucleotide sequence ID" value="NZ_JABBNT010000005.1"/>
</dbReference>
<organism evidence="1 2">
    <name type="scientific">Pacificispira spongiicola</name>
    <dbReference type="NCBI Taxonomy" id="2729598"/>
    <lineage>
        <taxon>Bacteria</taxon>
        <taxon>Pseudomonadati</taxon>
        <taxon>Pseudomonadota</taxon>
        <taxon>Alphaproteobacteria</taxon>
        <taxon>Rhodospirillales</taxon>
        <taxon>Rhodospirillaceae</taxon>
        <taxon>Pacificispira</taxon>
    </lineage>
</organism>
<dbReference type="EMBL" id="JABBNT010000005">
    <property type="protein sequence ID" value="NMM45972.1"/>
    <property type="molecule type" value="Genomic_DNA"/>
</dbReference>
<sequence>MSKTVEILLYTLRPGTGAEFHEIMRTVSVPLHASVGMDVVAFGQSIHDPDAYYLIRSYRDLRHLELSQAEFYKSDAWRNGPRTEIVDRITSSLKTVVDMPKESVEALRKGYA</sequence>
<proteinExistence type="predicted"/>
<evidence type="ECO:0000313" key="1">
    <source>
        <dbReference type="EMBL" id="NMM45972.1"/>
    </source>
</evidence>
<dbReference type="Proteomes" id="UP000539372">
    <property type="component" value="Unassembled WGS sequence"/>
</dbReference>
<protein>
    <submittedName>
        <fullName evidence="1">NIPSNAP family protein</fullName>
    </submittedName>
</protein>
<dbReference type="Gene3D" id="3.30.70.100">
    <property type="match status" value="1"/>
</dbReference>
<gene>
    <name evidence="1" type="ORF">HH303_15855</name>
</gene>
<keyword evidence="2" id="KW-1185">Reference proteome</keyword>
<reference evidence="1 2" key="1">
    <citation type="submission" date="2020-04" db="EMBL/GenBank/DDBJ databases">
        <title>Rhodospirillaceae bacterium KN72 isolated from deep sea.</title>
        <authorList>
            <person name="Zhang D.-C."/>
        </authorList>
    </citation>
    <scope>NUCLEOTIDE SEQUENCE [LARGE SCALE GENOMIC DNA]</scope>
    <source>
        <strain evidence="1 2">KN72</strain>
    </source>
</reference>
<accession>A0A7Y0E2D1</accession>
<dbReference type="InterPro" id="IPR011008">
    <property type="entry name" value="Dimeric_a/b-barrel"/>
</dbReference>
<comment type="caution">
    <text evidence="1">The sequence shown here is derived from an EMBL/GenBank/DDBJ whole genome shotgun (WGS) entry which is preliminary data.</text>
</comment>
<name>A0A7Y0E2D1_9PROT</name>